<comment type="similarity">
    <text evidence="1 3">Belongs to the type-B carboxylesterase/lipase family.</text>
</comment>
<dbReference type="EMBL" id="WHNY01000075">
    <property type="protein sequence ID" value="NOU68670.1"/>
    <property type="molecule type" value="Genomic_DNA"/>
</dbReference>
<evidence type="ECO:0000259" key="4">
    <source>
        <dbReference type="Pfam" id="PF00135"/>
    </source>
</evidence>
<accession>A0ABX1XJD4</accession>
<comment type="caution">
    <text evidence="5">The sequence shown here is derived from an EMBL/GenBank/DDBJ whole genome shotgun (WGS) entry which is preliminary data.</text>
</comment>
<evidence type="ECO:0000313" key="5">
    <source>
        <dbReference type="EMBL" id="NOU68670.1"/>
    </source>
</evidence>
<reference evidence="5 6" key="1">
    <citation type="submission" date="2019-10" db="EMBL/GenBank/DDBJ databases">
        <title>Description of Paenibacillus humi sp. nov.</title>
        <authorList>
            <person name="Carlier A."/>
            <person name="Qi S."/>
        </authorList>
    </citation>
    <scope>NUCLEOTIDE SEQUENCE [LARGE SCALE GENOMIC DNA]</scope>
    <source>
        <strain evidence="5 6">LMG 31461</strain>
    </source>
</reference>
<organism evidence="5 6">
    <name type="scientific">Paenibacillus plantarum</name>
    <dbReference type="NCBI Taxonomy" id="2654975"/>
    <lineage>
        <taxon>Bacteria</taxon>
        <taxon>Bacillati</taxon>
        <taxon>Bacillota</taxon>
        <taxon>Bacilli</taxon>
        <taxon>Bacillales</taxon>
        <taxon>Paenibacillaceae</taxon>
        <taxon>Paenibacillus</taxon>
    </lineage>
</organism>
<evidence type="ECO:0000313" key="6">
    <source>
        <dbReference type="Proteomes" id="UP000653578"/>
    </source>
</evidence>
<dbReference type="PROSITE" id="PS00941">
    <property type="entry name" value="CARBOXYLESTERASE_B_2"/>
    <property type="match status" value="1"/>
</dbReference>
<dbReference type="RefSeq" id="WP_171636127.1">
    <property type="nucleotide sequence ID" value="NZ_WHNY01000075.1"/>
</dbReference>
<dbReference type="PROSITE" id="PS00122">
    <property type="entry name" value="CARBOXYLESTERASE_B_1"/>
    <property type="match status" value="1"/>
</dbReference>
<protein>
    <recommendedName>
        <fullName evidence="3">Carboxylic ester hydrolase</fullName>
        <ecNumber evidence="3">3.1.1.-</ecNumber>
    </recommendedName>
</protein>
<dbReference type="PANTHER" id="PTHR11559">
    <property type="entry name" value="CARBOXYLESTERASE"/>
    <property type="match status" value="1"/>
</dbReference>
<keyword evidence="6" id="KW-1185">Reference proteome</keyword>
<dbReference type="InterPro" id="IPR002018">
    <property type="entry name" value="CarbesteraseB"/>
</dbReference>
<dbReference type="SUPFAM" id="SSF53474">
    <property type="entry name" value="alpha/beta-Hydrolases"/>
    <property type="match status" value="1"/>
</dbReference>
<dbReference type="InterPro" id="IPR019819">
    <property type="entry name" value="Carboxylesterase_B_CS"/>
</dbReference>
<feature type="domain" description="Carboxylesterase type B" evidence="4">
    <location>
        <begin position="11"/>
        <end position="460"/>
    </location>
</feature>
<dbReference type="Proteomes" id="UP000653578">
    <property type="component" value="Unassembled WGS sequence"/>
</dbReference>
<evidence type="ECO:0000256" key="2">
    <source>
        <dbReference type="ARBA" id="ARBA00022801"/>
    </source>
</evidence>
<sequence>MSTLKKGRVQLVVSISDGQLEGIQENGLHIFKGIPYACPPVKELRFKAPEPVQPWEGILNASKFGKIAPQVRQLVFPIMEEQSEDCLYLNIWTPACDDRKRPVVVWIHGGAFVMGAGSLHDSSVFAENGIVSVTINYRMGALGFLELGDVLGEAYRGSGNCGLLDIVAALRWVQQHISRFGGDPTRVTVMGHSAGAKLVSSLLCVPDAKGLFQRAIIQSGGVQSIRDFNTASEITNQFLDALNISKDQGDILLELPVSELLEAQSIFTGGITGLHKFGPVIDGKTIVRPPLESFQMGEANSVPILIGSNREEALVQVQLEGLSIFEKPKIQALFGRNSGEVLQAYEDSSTQATREQAAIETLTNYLYGYAVVQLAEALAVNDVPVWLYRFDCSKGPMGAAHGAEMSLIWKLPTRPQEIERLVDRMHQAWVSFMNFANPEVDDVHWPKFDLMERKTMIFDDECQIISSQPIKDVPSQVFVL</sequence>
<dbReference type="Pfam" id="PF00135">
    <property type="entry name" value="COesterase"/>
    <property type="match status" value="1"/>
</dbReference>
<evidence type="ECO:0000256" key="1">
    <source>
        <dbReference type="ARBA" id="ARBA00005964"/>
    </source>
</evidence>
<dbReference type="InterPro" id="IPR019826">
    <property type="entry name" value="Carboxylesterase_B_AS"/>
</dbReference>
<evidence type="ECO:0000256" key="3">
    <source>
        <dbReference type="RuleBase" id="RU361235"/>
    </source>
</evidence>
<dbReference type="InterPro" id="IPR050309">
    <property type="entry name" value="Type-B_Carboxylest/Lipase"/>
</dbReference>
<dbReference type="Gene3D" id="3.40.50.1820">
    <property type="entry name" value="alpha/beta hydrolase"/>
    <property type="match status" value="1"/>
</dbReference>
<dbReference type="EC" id="3.1.1.-" evidence="3"/>
<proteinExistence type="inferred from homology"/>
<dbReference type="InterPro" id="IPR029058">
    <property type="entry name" value="AB_hydrolase_fold"/>
</dbReference>
<gene>
    <name evidence="5" type="ORF">GC096_32060</name>
</gene>
<name>A0ABX1XJD4_9BACL</name>
<keyword evidence="2 3" id="KW-0378">Hydrolase</keyword>